<organism evidence="1 2">
    <name type="scientific">Phytophthora nicotianae P1976</name>
    <dbReference type="NCBI Taxonomy" id="1317066"/>
    <lineage>
        <taxon>Eukaryota</taxon>
        <taxon>Sar</taxon>
        <taxon>Stramenopiles</taxon>
        <taxon>Oomycota</taxon>
        <taxon>Peronosporomycetes</taxon>
        <taxon>Peronosporales</taxon>
        <taxon>Peronosporaceae</taxon>
        <taxon>Phytophthora</taxon>
    </lineage>
</organism>
<gene>
    <name evidence="1" type="ORF">F444_02023</name>
</gene>
<sequence length="74" mass="8114">MVRLKAQPLLNFLEVAQEILKHERKFMKRKAPSETSGCFFPSPFGIAILKTSHIGDVGFALGGILKGPSREEGS</sequence>
<name>A0A081AYT0_PHYNI</name>
<evidence type="ECO:0000313" key="2">
    <source>
        <dbReference type="Proteomes" id="UP000028582"/>
    </source>
</evidence>
<evidence type="ECO:0000313" key="1">
    <source>
        <dbReference type="EMBL" id="ETO84041.1"/>
    </source>
</evidence>
<accession>A0A081AYT0</accession>
<proteinExistence type="predicted"/>
<dbReference type="EMBL" id="ANJA01000376">
    <property type="protein sequence ID" value="ETO84041.1"/>
    <property type="molecule type" value="Genomic_DNA"/>
</dbReference>
<protein>
    <submittedName>
        <fullName evidence="1">Uncharacterized protein</fullName>
    </submittedName>
</protein>
<dbReference type="Proteomes" id="UP000028582">
    <property type="component" value="Unassembled WGS sequence"/>
</dbReference>
<comment type="caution">
    <text evidence="1">The sequence shown here is derived from an EMBL/GenBank/DDBJ whole genome shotgun (WGS) entry which is preliminary data.</text>
</comment>
<dbReference type="AlphaFoldDB" id="A0A081AYT0"/>
<reference evidence="1 2" key="1">
    <citation type="submission" date="2013-11" db="EMBL/GenBank/DDBJ databases">
        <title>The Genome Sequence of Phytophthora parasitica P1976.</title>
        <authorList>
            <consortium name="The Broad Institute Genomics Platform"/>
            <person name="Russ C."/>
            <person name="Tyler B."/>
            <person name="Panabieres F."/>
            <person name="Shan W."/>
            <person name="Tripathy S."/>
            <person name="Grunwald N."/>
            <person name="Machado M."/>
            <person name="Johnson C.S."/>
            <person name="Walker B."/>
            <person name="Young S."/>
            <person name="Zeng Q."/>
            <person name="Gargeya S."/>
            <person name="Fitzgerald M."/>
            <person name="Haas B."/>
            <person name="Abouelleil A."/>
            <person name="Allen A.W."/>
            <person name="Alvarado L."/>
            <person name="Arachchi H.M."/>
            <person name="Berlin A.M."/>
            <person name="Chapman S.B."/>
            <person name="Gainer-Dewar J."/>
            <person name="Goldberg J."/>
            <person name="Griggs A."/>
            <person name="Gujja S."/>
            <person name="Hansen M."/>
            <person name="Howarth C."/>
            <person name="Imamovic A."/>
            <person name="Ireland A."/>
            <person name="Larimer J."/>
            <person name="McCowan C."/>
            <person name="Murphy C."/>
            <person name="Pearson M."/>
            <person name="Poon T.W."/>
            <person name="Priest M."/>
            <person name="Roberts A."/>
            <person name="Saif S."/>
            <person name="Shea T."/>
            <person name="Sisk P."/>
            <person name="Sykes S."/>
            <person name="Wortman J."/>
            <person name="Nusbaum C."/>
            <person name="Birren B."/>
        </authorList>
    </citation>
    <scope>NUCLEOTIDE SEQUENCE [LARGE SCALE GENOMIC DNA]</scope>
    <source>
        <strain evidence="1 2">P1976</strain>
    </source>
</reference>